<reference evidence="2 4" key="1">
    <citation type="submission" date="2017-04" db="EMBL/GenBank/DDBJ databases">
        <title>Characterization, genome and methylation analysis of a phthalic acid esters degrading strain Sphingobium yanoikuyae SHJ.</title>
        <authorList>
            <person name="Feng L."/>
        </authorList>
    </citation>
    <scope>NUCLEOTIDE SEQUENCE [LARGE SCALE GENOMIC DNA]</scope>
    <source>
        <strain evidence="2 4">SHJ</strain>
    </source>
</reference>
<dbReference type="SUPFAM" id="SSF54427">
    <property type="entry name" value="NTF2-like"/>
    <property type="match status" value="1"/>
</dbReference>
<proteinExistence type="predicted"/>
<organism evidence="2 4">
    <name type="scientific">Sphingobium yanoikuyae</name>
    <name type="common">Sphingomonas yanoikuyae</name>
    <dbReference type="NCBI Taxonomy" id="13690"/>
    <lineage>
        <taxon>Bacteria</taxon>
        <taxon>Pseudomonadati</taxon>
        <taxon>Pseudomonadota</taxon>
        <taxon>Alphaproteobacteria</taxon>
        <taxon>Sphingomonadales</taxon>
        <taxon>Sphingomonadaceae</taxon>
        <taxon>Sphingobium</taxon>
    </lineage>
</organism>
<protein>
    <submittedName>
        <fullName evidence="2">DUF4440 domain-containing protein</fullName>
    </submittedName>
    <submittedName>
        <fullName evidence="3">Nuclear transport factor 2 family protein</fullName>
    </submittedName>
</protein>
<evidence type="ECO:0000313" key="2">
    <source>
        <dbReference type="EMBL" id="ATP21608.1"/>
    </source>
</evidence>
<evidence type="ECO:0000313" key="4">
    <source>
        <dbReference type="Proteomes" id="UP000037029"/>
    </source>
</evidence>
<name>A0A0J9FVC7_SPHYA</name>
<dbReference type="Pfam" id="PF14534">
    <property type="entry name" value="DUF4440"/>
    <property type="match status" value="1"/>
</dbReference>
<reference evidence="3" key="2">
    <citation type="submission" date="2022-09" db="EMBL/GenBank/DDBJ databases">
        <title>Intensive care unit water sources are persistently colonized with multi-drug resistant bacteria and are the site of extensive horizontal gene transfer of antibiotic resistance genes.</title>
        <authorList>
            <person name="Diorio-Toth L."/>
        </authorList>
    </citation>
    <scope>NUCLEOTIDE SEQUENCE</scope>
    <source>
        <strain evidence="3">GD03659</strain>
    </source>
</reference>
<accession>A0A0J9FVC7</accession>
<evidence type="ECO:0000259" key="1">
    <source>
        <dbReference type="Pfam" id="PF14534"/>
    </source>
</evidence>
<dbReference type="InterPro" id="IPR032710">
    <property type="entry name" value="NTF2-like_dom_sf"/>
</dbReference>
<feature type="domain" description="DUF4440" evidence="1">
    <location>
        <begin position="12"/>
        <end position="120"/>
    </location>
</feature>
<dbReference type="InterPro" id="IPR027843">
    <property type="entry name" value="DUF4440"/>
</dbReference>
<dbReference type="Gene3D" id="3.10.450.50">
    <property type="match status" value="1"/>
</dbReference>
<dbReference type="EMBL" id="JAOCKX010000022">
    <property type="protein sequence ID" value="MDH2132555.1"/>
    <property type="molecule type" value="Genomic_DNA"/>
</dbReference>
<sequence>MTATADLAIRLRRASFNRALADADLAAIGPILAQDVVMVTGTDSGVIAGRKAQLMAWKREFAAPDRSIYTRTPDTILVSPVEPIAFEHGQWQGAAASSGILIASGAYTAKWRQIGSEWLIEAELYLTLA</sequence>
<dbReference type="Proteomes" id="UP001162318">
    <property type="component" value="Unassembled WGS sequence"/>
</dbReference>
<dbReference type="RefSeq" id="WP_048937052.1">
    <property type="nucleotide sequence ID" value="NZ_CP020925.1"/>
</dbReference>
<dbReference type="Proteomes" id="UP000037029">
    <property type="component" value="Chromosome"/>
</dbReference>
<dbReference type="AlphaFoldDB" id="A0A0J9FVC7"/>
<evidence type="ECO:0000313" key="3">
    <source>
        <dbReference type="EMBL" id="MDH2132555.1"/>
    </source>
</evidence>
<dbReference type="EMBL" id="CP020925">
    <property type="protein sequence ID" value="ATP21608.1"/>
    <property type="molecule type" value="Genomic_DNA"/>
</dbReference>
<gene>
    <name evidence="2" type="ORF">BV87_18420</name>
    <name evidence="3" type="ORF">N5J77_15610</name>
</gene>